<feature type="transmembrane region" description="Helical" evidence="1">
    <location>
        <begin position="43"/>
        <end position="65"/>
    </location>
</feature>
<gene>
    <name evidence="2" type="ORF">ACFQZS_17745</name>
</gene>
<proteinExistence type="predicted"/>
<keyword evidence="3" id="KW-1185">Reference proteome</keyword>
<feature type="transmembrane region" description="Helical" evidence="1">
    <location>
        <begin position="77"/>
        <end position="95"/>
    </location>
</feature>
<accession>A0ABW2YZT7</accession>
<evidence type="ECO:0000313" key="2">
    <source>
        <dbReference type="EMBL" id="MFD0752002.1"/>
    </source>
</evidence>
<organism evidence="2 3">
    <name type="scientific">Mucilaginibacter calamicampi</name>
    <dbReference type="NCBI Taxonomy" id="1302352"/>
    <lineage>
        <taxon>Bacteria</taxon>
        <taxon>Pseudomonadati</taxon>
        <taxon>Bacteroidota</taxon>
        <taxon>Sphingobacteriia</taxon>
        <taxon>Sphingobacteriales</taxon>
        <taxon>Sphingobacteriaceae</taxon>
        <taxon>Mucilaginibacter</taxon>
    </lineage>
</organism>
<keyword evidence="1" id="KW-1133">Transmembrane helix</keyword>
<dbReference type="Proteomes" id="UP001596958">
    <property type="component" value="Unassembled WGS sequence"/>
</dbReference>
<comment type="caution">
    <text evidence="2">The sequence shown here is derived from an EMBL/GenBank/DDBJ whole genome shotgun (WGS) entry which is preliminary data.</text>
</comment>
<sequence>MKSIAIYSLKAWLSFVVLASVFTHGYEMYADNDHSFLDIWQDLITFSVCSIPFCLYLFSIAWLLARVKKSPTFIKTILSITEMLLVISTYAIIILQLDYQHQGIWKITAWAGPRYLYPLLLAIPLSIWPYEIYNTDNQLKD</sequence>
<evidence type="ECO:0000256" key="1">
    <source>
        <dbReference type="SAM" id="Phobius"/>
    </source>
</evidence>
<protein>
    <submittedName>
        <fullName evidence="2">Uncharacterized protein</fullName>
    </submittedName>
</protein>
<evidence type="ECO:0000313" key="3">
    <source>
        <dbReference type="Proteomes" id="UP001596958"/>
    </source>
</evidence>
<keyword evidence="1" id="KW-0812">Transmembrane</keyword>
<dbReference type="RefSeq" id="WP_377102323.1">
    <property type="nucleotide sequence ID" value="NZ_JBHTHU010000022.1"/>
</dbReference>
<reference evidence="3" key="1">
    <citation type="journal article" date="2019" name="Int. J. Syst. Evol. Microbiol.">
        <title>The Global Catalogue of Microorganisms (GCM) 10K type strain sequencing project: providing services to taxonomists for standard genome sequencing and annotation.</title>
        <authorList>
            <consortium name="The Broad Institute Genomics Platform"/>
            <consortium name="The Broad Institute Genome Sequencing Center for Infectious Disease"/>
            <person name="Wu L."/>
            <person name="Ma J."/>
        </authorList>
    </citation>
    <scope>NUCLEOTIDE SEQUENCE [LARGE SCALE GENOMIC DNA]</scope>
    <source>
        <strain evidence="3">CCUG 63418</strain>
    </source>
</reference>
<name>A0ABW2YZT7_9SPHI</name>
<dbReference type="EMBL" id="JBHTHU010000022">
    <property type="protein sequence ID" value="MFD0752002.1"/>
    <property type="molecule type" value="Genomic_DNA"/>
</dbReference>
<feature type="transmembrane region" description="Helical" evidence="1">
    <location>
        <begin position="115"/>
        <end position="133"/>
    </location>
</feature>
<keyword evidence="1" id="KW-0472">Membrane</keyword>